<evidence type="ECO:0000256" key="1">
    <source>
        <dbReference type="ARBA" id="ARBA00004123"/>
    </source>
</evidence>
<dbReference type="InterPro" id="IPR043561">
    <property type="entry name" value="LHW-like"/>
</dbReference>
<sequence length="752" mass="84133">MATDLHNTLRSLCFNTEWKYAVFWKLKHRARMVLTWEDAYYDNFEQHDPLESKCFRETLENLCGDRFSHDPLGLAVAKMSYHVYCLGEGIVGQVAVTGKHQWIIADKLITSSISSFEFSDGWQSQFLAGIKTIVVVAVVPYGVVQIGSLNKVAEDMKLVNHIKDVFLSLQDSSVGHLNGVLQSSMKSSLYLPDLPTKELHSESEVIPDSLCNLDKATYKEGPNNQLSMFPYLQKGCDYSYFYSLPGVHEDTADEMVNKHGWHVLSALESDKRVKLHHLESDITYLMQQNQVGIDFVDEQKCGGKNSVWKDPGGGSKFGATPHLNNPIKDNIKLSDVVLPNENFRAELVNYPVDHLDSTVCDRPRSDSVSIDVYLNELLKMPEYSDMNVKKELEKKLKCQAESSQLGASNTFFKFSAGSELHEALGPAFSKRCLYSDCEAEKTEAGNIVEVPEGISISQMTFDTGTENLLEAVVGKVCYSSSDVKSERSACKSAQSLLTSEKIPEPYSQTKHIICSAGYSINQQSVVEEDAQNCSSSTGVCAAMSSRGFSSTCPSTCSEQLDRRPEPAKINKKRARPGENCRPRPRDRQLIQDRIKELRELVPSGAKCSIDSLLERTIKHMLFLESMTKHADKLTKCAESKMFQKATDTSNYEKGSSWAVEVGGHLKVSSIVVENLNKNGQMLVEMLCEECSHFLEIAEAIRSLGLTILKGITEVHGEKIWICFMVEGQNNRVMHRMDILWSLVQILQPKTSN</sequence>
<dbReference type="OMA" id="EMMCEEC"/>
<dbReference type="EMBL" id="CM004399">
    <property type="protein sequence ID" value="OAY32619.1"/>
    <property type="molecule type" value="Genomic_DNA"/>
</dbReference>
<name>A0A2C9UNL9_MANES</name>
<organism evidence="7 8">
    <name type="scientific">Manihot esculenta</name>
    <name type="common">Cassava</name>
    <name type="synonym">Jatropha manihot</name>
    <dbReference type="NCBI Taxonomy" id="3983"/>
    <lineage>
        <taxon>Eukaryota</taxon>
        <taxon>Viridiplantae</taxon>
        <taxon>Streptophyta</taxon>
        <taxon>Embryophyta</taxon>
        <taxon>Tracheophyta</taxon>
        <taxon>Spermatophyta</taxon>
        <taxon>Magnoliopsida</taxon>
        <taxon>eudicotyledons</taxon>
        <taxon>Gunneridae</taxon>
        <taxon>Pentapetalae</taxon>
        <taxon>rosids</taxon>
        <taxon>fabids</taxon>
        <taxon>Malpighiales</taxon>
        <taxon>Euphorbiaceae</taxon>
        <taxon>Crotonoideae</taxon>
        <taxon>Manihoteae</taxon>
        <taxon>Manihot</taxon>
    </lineage>
</organism>
<dbReference type="Gramene" id="Manes.13G032500.1.v8.1">
    <property type="protein sequence ID" value="Manes.13G032500.1.v8.1.CDS"/>
    <property type="gene ID" value="Manes.13G032500.v8.1"/>
</dbReference>
<proteinExistence type="predicted"/>
<evidence type="ECO:0000256" key="2">
    <source>
        <dbReference type="ARBA" id="ARBA00023015"/>
    </source>
</evidence>
<keyword evidence="3" id="KW-0804">Transcription</keyword>
<feature type="compositionally biased region" description="Basic and acidic residues" evidence="5">
    <location>
        <begin position="575"/>
        <end position="584"/>
    </location>
</feature>
<evidence type="ECO:0000256" key="5">
    <source>
        <dbReference type="SAM" id="MobiDB-lite"/>
    </source>
</evidence>
<dbReference type="GO" id="GO:0046983">
    <property type="term" value="F:protein dimerization activity"/>
    <property type="evidence" value="ECO:0007669"/>
    <property type="project" value="InterPro"/>
</dbReference>
<protein>
    <recommendedName>
        <fullName evidence="6">BHLH domain-containing protein</fullName>
    </recommendedName>
</protein>
<evidence type="ECO:0000256" key="4">
    <source>
        <dbReference type="ARBA" id="ARBA00023242"/>
    </source>
</evidence>
<dbReference type="STRING" id="3983.A0A2C9UNL9"/>
<evidence type="ECO:0000259" key="6">
    <source>
        <dbReference type="PROSITE" id="PS50888"/>
    </source>
</evidence>
<reference evidence="8" key="1">
    <citation type="journal article" date="2016" name="Nat. Biotechnol.">
        <title>Sequencing wild and cultivated cassava and related species reveals extensive interspecific hybridization and genetic diversity.</title>
        <authorList>
            <person name="Bredeson J.V."/>
            <person name="Lyons J.B."/>
            <person name="Prochnik S.E."/>
            <person name="Wu G.A."/>
            <person name="Ha C.M."/>
            <person name="Edsinger-Gonzales E."/>
            <person name="Grimwood J."/>
            <person name="Schmutz J."/>
            <person name="Rabbi I.Y."/>
            <person name="Egesi C."/>
            <person name="Nauluvula P."/>
            <person name="Lebot V."/>
            <person name="Ndunguru J."/>
            <person name="Mkamilo G."/>
            <person name="Bart R.S."/>
            <person name="Setter T.L."/>
            <person name="Gleadow R.M."/>
            <person name="Kulakow P."/>
            <person name="Ferguson M.E."/>
            <person name="Rounsley S."/>
            <person name="Rokhsar D.S."/>
        </authorList>
    </citation>
    <scope>NUCLEOTIDE SEQUENCE [LARGE SCALE GENOMIC DNA]</scope>
    <source>
        <strain evidence="8">cv. AM560-2</strain>
    </source>
</reference>
<dbReference type="Proteomes" id="UP000091857">
    <property type="component" value="Chromosome 13"/>
</dbReference>
<evidence type="ECO:0000313" key="7">
    <source>
        <dbReference type="EMBL" id="OAY32619.1"/>
    </source>
</evidence>
<keyword evidence="8" id="KW-1185">Reference proteome</keyword>
<feature type="compositionally biased region" description="Basic and acidic residues" evidence="5">
    <location>
        <begin position="559"/>
        <end position="568"/>
    </location>
</feature>
<feature type="domain" description="BHLH" evidence="6">
    <location>
        <begin position="574"/>
        <end position="623"/>
    </location>
</feature>
<dbReference type="PROSITE" id="PS50888">
    <property type="entry name" value="BHLH"/>
    <property type="match status" value="1"/>
</dbReference>
<evidence type="ECO:0000313" key="8">
    <source>
        <dbReference type="Proteomes" id="UP000091857"/>
    </source>
</evidence>
<feature type="region of interest" description="Disordered" evidence="5">
    <location>
        <begin position="559"/>
        <end position="584"/>
    </location>
</feature>
<dbReference type="OrthoDB" id="778365at2759"/>
<dbReference type="GO" id="GO:0003700">
    <property type="term" value="F:DNA-binding transcription factor activity"/>
    <property type="evidence" value="ECO:0007669"/>
    <property type="project" value="InterPro"/>
</dbReference>
<dbReference type="InterPro" id="IPR025610">
    <property type="entry name" value="MYC/MYB_N"/>
</dbReference>
<gene>
    <name evidence="7" type="ORF">MANES_13G032500v8</name>
</gene>
<dbReference type="Pfam" id="PF14215">
    <property type="entry name" value="bHLH-MYC_N"/>
    <property type="match status" value="1"/>
</dbReference>
<comment type="caution">
    <text evidence="7">The sequence shown here is derived from an EMBL/GenBank/DDBJ whole genome shotgun (WGS) entry which is preliminary data.</text>
</comment>
<evidence type="ECO:0000256" key="3">
    <source>
        <dbReference type="ARBA" id="ARBA00023163"/>
    </source>
</evidence>
<dbReference type="AlphaFoldDB" id="A0A2C9UNL9"/>
<accession>A0A2C9UNL9</accession>
<keyword evidence="2" id="KW-0805">Transcription regulation</keyword>
<dbReference type="Pfam" id="PF23176">
    <property type="entry name" value="bHLH_LHW"/>
    <property type="match status" value="1"/>
</dbReference>
<comment type="subcellular location">
    <subcellularLocation>
        <location evidence="1">Nucleus</location>
    </subcellularLocation>
</comment>
<dbReference type="GO" id="GO:0005634">
    <property type="term" value="C:nucleus"/>
    <property type="evidence" value="ECO:0007669"/>
    <property type="project" value="UniProtKB-SubCell"/>
</dbReference>
<keyword evidence="4" id="KW-0539">Nucleus</keyword>
<dbReference type="InterPro" id="IPR011598">
    <property type="entry name" value="bHLH_dom"/>
</dbReference>
<dbReference type="PANTHER" id="PTHR46196">
    <property type="entry name" value="TRANSCRIPTION FACTOR BHLH155-LIKE ISOFORM X1-RELATED"/>
    <property type="match status" value="1"/>
</dbReference>
<dbReference type="PANTHER" id="PTHR46196:SF1">
    <property type="entry name" value="TRANSCRIPTION FACTOR EMB1444-RELATED"/>
    <property type="match status" value="1"/>
</dbReference>